<organism evidence="7 8">
    <name type="scientific">Olpidium bornovanus</name>
    <dbReference type="NCBI Taxonomy" id="278681"/>
    <lineage>
        <taxon>Eukaryota</taxon>
        <taxon>Fungi</taxon>
        <taxon>Fungi incertae sedis</taxon>
        <taxon>Olpidiomycota</taxon>
        <taxon>Olpidiomycotina</taxon>
        <taxon>Olpidiomycetes</taxon>
        <taxon>Olpidiales</taxon>
        <taxon>Olpidiaceae</taxon>
        <taxon>Olpidium</taxon>
    </lineage>
</organism>
<dbReference type="InterPro" id="IPR019438">
    <property type="entry name" value="Q_salvage"/>
</dbReference>
<name>A0A8H8DGR2_9FUNG</name>
<keyword evidence="1 6" id="KW-0378">Hydrolase</keyword>
<dbReference type="PANTHER" id="PTHR21314">
    <property type="entry name" value="QUEUOSINE 5'-PHOSPHATE N-GLYCOSYLASE_HYDROLASE-RELATED"/>
    <property type="match status" value="1"/>
</dbReference>
<evidence type="ECO:0000256" key="5">
    <source>
        <dbReference type="ARBA" id="ARBA00048204"/>
    </source>
</evidence>
<evidence type="ECO:0000256" key="3">
    <source>
        <dbReference type="ARBA" id="ARBA00035306"/>
    </source>
</evidence>
<comment type="function">
    <text evidence="6">Catalyzes the hydrolysis of queuosine 5'-phosphate, releasing the nucleobase queuine (q). Is required for salvage of queuine from exogenous queuosine (Q) that is imported and then converted to queuosine 5'-phosphate intracellularly.</text>
</comment>
<protein>
    <recommendedName>
        <fullName evidence="3 6">Queuosine 5'-phosphate N-glycosylase/hydrolase</fullName>
        <ecNumber evidence="6">3.2.2.-</ecNumber>
    </recommendedName>
    <alternativeName>
        <fullName evidence="4 6">Queuosine-nucleotide N-glycosylase/hydrolase</fullName>
    </alternativeName>
</protein>
<comment type="catalytic activity">
    <reaction evidence="5 6">
        <text>queuosine 5'-phosphate + H2O = queuine + D-ribose 5-phosphate</text>
        <dbReference type="Rhea" id="RHEA:75387"/>
        <dbReference type="ChEBI" id="CHEBI:15377"/>
        <dbReference type="ChEBI" id="CHEBI:17433"/>
        <dbReference type="ChEBI" id="CHEBI:78346"/>
        <dbReference type="ChEBI" id="CHEBI:194371"/>
    </reaction>
    <physiologicalReaction direction="left-to-right" evidence="5 6">
        <dbReference type="Rhea" id="RHEA:75388"/>
    </physiologicalReaction>
</comment>
<dbReference type="EC" id="3.2.2.-" evidence="6"/>
<comment type="caution">
    <text evidence="7">The sequence shown here is derived from an EMBL/GenBank/DDBJ whole genome shotgun (WGS) entry which is preliminary data.</text>
</comment>
<dbReference type="OrthoDB" id="416777at2759"/>
<evidence type="ECO:0000313" key="7">
    <source>
        <dbReference type="EMBL" id="KAG5457850.1"/>
    </source>
</evidence>
<evidence type="ECO:0000313" key="8">
    <source>
        <dbReference type="Proteomes" id="UP000673691"/>
    </source>
</evidence>
<keyword evidence="8" id="KW-1185">Reference proteome</keyword>
<dbReference type="AlphaFoldDB" id="A0A8H8DGR2"/>
<dbReference type="GO" id="GO:0016787">
    <property type="term" value="F:hydrolase activity"/>
    <property type="evidence" value="ECO:0007669"/>
    <property type="project" value="UniProtKB-KW"/>
</dbReference>
<dbReference type="GO" id="GO:0006400">
    <property type="term" value="P:tRNA modification"/>
    <property type="evidence" value="ECO:0007669"/>
    <property type="project" value="TreeGrafter"/>
</dbReference>
<sequence>MAARDDAEHETLGTVLASARFVVEVSFPRPAGITTVSCFRIEREREKNPFSASSGRPRRHGLSFLLAFCRLPSQNSQDVFVPEDGVNEAAAAVRFASSLSRGGFCWLAGAVKQAGPIRPLTATRLLGRPCRQIRKLMREKTYSTKSWKSHLLHPKAANEHTVDWLGAGGWRLRRNVKLPVRKGVPITSPATWVSAGATEEFFKDFFRADEGCEEEIPLYAERVAGMRQAGRGLCDTFGGSFVNCVLEAGGSAARLVELVVQEFPSFRDEVRFLGRDDPGFGHLGLLRQSFVRHLPRHCENNGFRGLPGAAGNEKEARSSWRFDCNDRFTLIIAVFLFPSFRQTRVTVPRKALVHFGALRYSSSLLAFLKSGVLLEPGDRREIEIRANTIWAVEMIRRAVVRQQCAEGDNTEEVNAILLDFFIWDFAKNPENAQQMEAIPIHRTRSVYY</sequence>
<accession>A0A8H8DGR2</accession>
<dbReference type="Pfam" id="PF10343">
    <property type="entry name" value="Q_salvage"/>
    <property type="match status" value="2"/>
</dbReference>
<dbReference type="EMBL" id="JAEFCI010009372">
    <property type="protein sequence ID" value="KAG5457850.1"/>
    <property type="molecule type" value="Genomic_DNA"/>
</dbReference>
<evidence type="ECO:0000256" key="6">
    <source>
        <dbReference type="RuleBase" id="RU365002"/>
    </source>
</evidence>
<dbReference type="PANTHER" id="PTHR21314:SF0">
    <property type="entry name" value="QUEUOSINE 5'-PHOSPHATE N-GLYCOSYLASE_HYDROLASE"/>
    <property type="match status" value="1"/>
</dbReference>
<evidence type="ECO:0000256" key="1">
    <source>
        <dbReference type="ARBA" id="ARBA00022801"/>
    </source>
</evidence>
<comment type="similarity">
    <text evidence="2 6">Belongs to the QNG1 protein family.</text>
</comment>
<evidence type="ECO:0000256" key="2">
    <source>
        <dbReference type="ARBA" id="ARBA00035119"/>
    </source>
</evidence>
<dbReference type="Proteomes" id="UP000673691">
    <property type="component" value="Unassembled WGS sequence"/>
</dbReference>
<evidence type="ECO:0000256" key="4">
    <source>
        <dbReference type="ARBA" id="ARBA00035393"/>
    </source>
</evidence>
<proteinExistence type="inferred from homology"/>
<gene>
    <name evidence="7" type="ORF">BJ554DRAFT_2038</name>
</gene>
<reference evidence="7 8" key="1">
    <citation type="journal article" name="Sci. Rep.">
        <title>Genome-scale phylogenetic analyses confirm Olpidium as the closest living zoosporic fungus to the non-flagellated, terrestrial fungi.</title>
        <authorList>
            <person name="Chang Y."/>
            <person name="Rochon D."/>
            <person name="Sekimoto S."/>
            <person name="Wang Y."/>
            <person name="Chovatia M."/>
            <person name="Sandor L."/>
            <person name="Salamov A."/>
            <person name="Grigoriev I.V."/>
            <person name="Stajich J.E."/>
            <person name="Spatafora J.W."/>
        </authorList>
    </citation>
    <scope>NUCLEOTIDE SEQUENCE [LARGE SCALE GENOMIC DNA]</scope>
    <source>
        <strain evidence="7">S191</strain>
    </source>
</reference>